<evidence type="ECO:0000256" key="3">
    <source>
        <dbReference type="ARBA" id="ARBA00022835"/>
    </source>
</evidence>
<sequence length="301" mass="34489">MIYVENKDLVIPGEVLADDDYYPGRGTFKEDGKICSSLMGLVSLRNKKIRVIPLKSKYVPKKGDVVIGKIEDVRFSMWDVDINSPYSGILPAFEVFGREKKELNKMFDVGDVLFLRVVEVDEVKKAKLGLKGRGMGKFNGGIVVEITPTKVPRLIGKKGSMINMIKDKTQCKIVVGQNGLVWVKGEEDMEQLTKNIIHLIESEAHTSGLTDKIKRKLYLEIDGIVLEEEQEDDESEDDYEELEKPKLQNFKEELEREEKEKQNKDLFYETIEEFKKKSKKDNSISIANKPQNSFILNNKDY</sequence>
<dbReference type="PROSITE" id="PS50084">
    <property type="entry name" value="KH_TYPE_1"/>
    <property type="match status" value="1"/>
</dbReference>
<evidence type="ECO:0000256" key="1">
    <source>
        <dbReference type="ARBA" id="ARBA00009155"/>
    </source>
</evidence>
<dbReference type="InterPro" id="IPR036612">
    <property type="entry name" value="KH_dom_type_1_sf"/>
</dbReference>
<dbReference type="NCBIfam" id="NF003181">
    <property type="entry name" value="PRK04163.1-1"/>
    <property type="match status" value="1"/>
</dbReference>
<keyword evidence="8" id="KW-0548">Nucleotidyltransferase</keyword>
<dbReference type="GO" id="GO:0016779">
    <property type="term" value="F:nucleotidyltransferase activity"/>
    <property type="evidence" value="ECO:0007669"/>
    <property type="project" value="UniProtKB-KW"/>
</dbReference>
<dbReference type="PROSITE" id="PS50126">
    <property type="entry name" value="S1"/>
    <property type="match status" value="1"/>
</dbReference>
<reference evidence="8 9" key="1">
    <citation type="submission" date="2017-03" db="EMBL/GenBank/DDBJ databases">
        <title>Genome sequence of Methanobrevibacter wosei.</title>
        <authorList>
            <person name="Poehlein A."/>
            <person name="Seedorf H."/>
            <person name="Daniel R."/>
        </authorList>
    </citation>
    <scope>NUCLEOTIDE SEQUENCE [LARGE SCALE GENOMIC DNA]</scope>
    <source>
        <strain evidence="8 9">DSM 11979</strain>
    </source>
</reference>
<dbReference type="SMART" id="SM00316">
    <property type="entry name" value="S1"/>
    <property type="match status" value="1"/>
</dbReference>
<dbReference type="GO" id="GO:0005737">
    <property type="term" value="C:cytoplasm"/>
    <property type="evidence" value="ECO:0007669"/>
    <property type="project" value="UniProtKB-SubCell"/>
</dbReference>
<dbReference type="Pfam" id="PF21266">
    <property type="entry name" value="S1_RRP4"/>
    <property type="match status" value="1"/>
</dbReference>
<keyword evidence="4 5" id="KW-0694">RNA-binding</keyword>
<dbReference type="SUPFAM" id="SSF110324">
    <property type="entry name" value="Ribosomal L27 protein-like"/>
    <property type="match status" value="1"/>
</dbReference>
<dbReference type="GO" id="GO:0008143">
    <property type="term" value="F:poly(A) binding"/>
    <property type="evidence" value="ECO:0007669"/>
    <property type="project" value="InterPro"/>
</dbReference>
<dbReference type="InterPro" id="IPR026699">
    <property type="entry name" value="Exosome_RNA_bind1/RRP40/RRP4"/>
</dbReference>
<feature type="compositionally biased region" description="Basic and acidic residues" evidence="6">
    <location>
        <begin position="242"/>
        <end position="262"/>
    </location>
</feature>
<feature type="domain" description="S1 motif" evidence="7">
    <location>
        <begin position="63"/>
        <end position="133"/>
    </location>
</feature>
<keyword evidence="9" id="KW-1185">Reference proteome</keyword>
<dbReference type="InterPro" id="IPR004088">
    <property type="entry name" value="KH_dom_type_1"/>
</dbReference>
<dbReference type="Pfam" id="PF15985">
    <property type="entry name" value="KH_6"/>
    <property type="match status" value="1"/>
</dbReference>
<dbReference type="InterPro" id="IPR004087">
    <property type="entry name" value="KH_dom"/>
</dbReference>
<evidence type="ECO:0000256" key="4">
    <source>
        <dbReference type="ARBA" id="ARBA00022884"/>
    </source>
</evidence>
<dbReference type="AlphaFoldDB" id="A0A2U1S7V4"/>
<dbReference type="PANTHER" id="PTHR21321">
    <property type="entry name" value="PNAS-3 RELATED"/>
    <property type="match status" value="1"/>
</dbReference>
<dbReference type="Pfam" id="PF14382">
    <property type="entry name" value="ECR1_N"/>
    <property type="match status" value="1"/>
</dbReference>
<feature type="region of interest" description="Disordered" evidence="6">
    <location>
        <begin position="229"/>
        <end position="262"/>
    </location>
</feature>
<comment type="subcellular location">
    <subcellularLocation>
        <location evidence="5">Cytoplasm</location>
    </subcellularLocation>
</comment>
<dbReference type="GO" id="GO:0000467">
    <property type="term" value="P:exonucleolytic trimming to generate mature 3'-end of 5.8S rRNA from tricistronic rRNA transcript (SSU-rRNA, 5.8S rRNA, LSU-rRNA)"/>
    <property type="evidence" value="ECO:0007669"/>
    <property type="project" value="TreeGrafter"/>
</dbReference>
<dbReference type="OrthoDB" id="35160at2157"/>
<dbReference type="InterPro" id="IPR023474">
    <property type="entry name" value="Rrp4"/>
</dbReference>
<comment type="caution">
    <text evidence="8">The sequence shown here is derived from an EMBL/GenBank/DDBJ whole genome shotgun (WGS) entry which is preliminary data.</text>
</comment>
<evidence type="ECO:0000256" key="2">
    <source>
        <dbReference type="ARBA" id="ARBA00022490"/>
    </source>
</evidence>
<evidence type="ECO:0000313" key="8">
    <source>
        <dbReference type="EMBL" id="PWB86152.1"/>
    </source>
</evidence>
<comment type="similarity">
    <text evidence="1 5">Belongs to the RRP4 family.</text>
</comment>
<dbReference type="GO" id="GO:0071051">
    <property type="term" value="P:poly(A)-dependent snoRNA 3'-end processing"/>
    <property type="evidence" value="ECO:0007669"/>
    <property type="project" value="TreeGrafter"/>
</dbReference>
<gene>
    <name evidence="8" type="primary">pnp_2</name>
    <name evidence="5" type="synonym">rrp4</name>
    <name evidence="8" type="ORF">MBBWO_10060</name>
</gene>
<dbReference type="SUPFAM" id="SSF54791">
    <property type="entry name" value="Eukaryotic type KH-domain (KH-domain type I)"/>
    <property type="match status" value="1"/>
</dbReference>
<accession>A0A2U1S7V4</accession>
<protein>
    <recommendedName>
        <fullName evidence="5">Exosome complex component Rrp4</fullName>
    </recommendedName>
</protein>
<dbReference type="EMBL" id="MZGU01000004">
    <property type="protein sequence ID" value="PWB86152.1"/>
    <property type="molecule type" value="Genomic_DNA"/>
</dbReference>
<dbReference type="Gene3D" id="2.40.50.140">
    <property type="entry name" value="Nucleic acid-binding proteins"/>
    <property type="match status" value="1"/>
</dbReference>
<dbReference type="RefSeq" id="WP_116669788.1">
    <property type="nucleotide sequence ID" value="NZ_CALUOI010000001.1"/>
</dbReference>
<evidence type="ECO:0000313" key="9">
    <source>
        <dbReference type="Proteomes" id="UP000245577"/>
    </source>
</evidence>
<dbReference type="SMART" id="SM00322">
    <property type="entry name" value="KH"/>
    <property type="match status" value="1"/>
</dbReference>
<keyword evidence="3 5" id="KW-0271">Exosome</keyword>
<evidence type="ECO:0000256" key="5">
    <source>
        <dbReference type="HAMAP-Rule" id="MF_00623"/>
    </source>
</evidence>
<keyword evidence="2 5" id="KW-0963">Cytoplasm</keyword>
<evidence type="ECO:0000259" key="7">
    <source>
        <dbReference type="PROSITE" id="PS50126"/>
    </source>
</evidence>
<dbReference type="CDD" id="cd05789">
    <property type="entry name" value="S1_Rrp4"/>
    <property type="match status" value="1"/>
</dbReference>
<dbReference type="InterPro" id="IPR025721">
    <property type="entry name" value="Exosome_cplx_N_dom"/>
</dbReference>
<dbReference type="CDD" id="cd22524">
    <property type="entry name" value="KH-I_Rrp4_prokar"/>
    <property type="match status" value="1"/>
</dbReference>
<proteinExistence type="inferred from homology"/>
<dbReference type="PANTHER" id="PTHR21321:SF4">
    <property type="entry name" value="EXOSOME COMPLEX COMPONENT RRP4"/>
    <property type="match status" value="1"/>
</dbReference>
<dbReference type="InterPro" id="IPR012340">
    <property type="entry name" value="NA-bd_OB-fold"/>
</dbReference>
<dbReference type="Proteomes" id="UP000245577">
    <property type="component" value="Unassembled WGS sequence"/>
</dbReference>
<dbReference type="Gene3D" id="3.30.1370.10">
    <property type="entry name" value="K Homology domain, type 1"/>
    <property type="match status" value="1"/>
</dbReference>
<dbReference type="Gene3D" id="2.40.50.100">
    <property type="match status" value="1"/>
</dbReference>
<dbReference type="GO" id="GO:0000178">
    <property type="term" value="C:exosome (RNase complex)"/>
    <property type="evidence" value="ECO:0007669"/>
    <property type="project" value="UniProtKB-KW"/>
</dbReference>
<dbReference type="SUPFAM" id="SSF50249">
    <property type="entry name" value="Nucleic acid-binding proteins"/>
    <property type="match status" value="1"/>
</dbReference>
<dbReference type="InterPro" id="IPR003029">
    <property type="entry name" value="S1_domain"/>
</dbReference>
<dbReference type="InterPro" id="IPR048565">
    <property type="entry name" value="S1_RRP4"/>
</dbReference>
<keyword evidence="8" id="KW-0808">Transferase</keyword>
<dbReference type="GO" id="GO:0071034">
    <property type="term" value="P:CUT catabolic process"/>
    <property type="evidence" value="ECO:0007669"/>
    <property type="project" value="TreeGrafter"/>
</dbReference>
<name>A0A2U1S7V4_9EURY</name>
<dbReference type="HAMAP" id="MF_00623">
    <property type="entry name" value="Exosome_Rrp4"/>
    <property type="match status" value="1"/>
</dbReference>
<organism evidence="8 9">
    <name type="scientific">Methanobrevibacter woesei</name>
    <dbReference type="NCBI Taxonomy" id="190976"/>
    <lineage>
        <taxon>Archaea</taxon>
        <taxon>Methanobacteriati</taxon>
        <taxon>Methanobacteriota</taxon>
        <taxon>Methanomada group</taxon>
        <taxon>Methanobacteria</taxon>
        <taxon>Methanobacteriales</taxon>
        <taxon>Methanobacteriaceae</taxon>
        <taxon>Methanobrevibacter</taxon>
    </lineage>
</organism>
<comment type="function">
    <text evidence="5">Non-catalytic component of the exosome, which is a complex involved in RNA degradation. Increases the RNA binding and the efficiency of RNA degradation. Confers strong poly(A) specificity to the exosome.</text>
</comment>
<feature type="compositionally biased region" description="Acidic residues" evidence="6">
    <location>
        <begin position="229"/>
        <end position="241"/>
    </location>
</feature>
<comment type="subunit">
    <text evidence="5">Component of the archaeal exosome complex. Forms a trimer of Rrp4 and/or Csl4 subunits. The trimer associates with an hexameric ring-like arrangement composed of 3 Rrp41-Rrp42 heterodimers.</text>
</comment>
<evidence type="ECO:0000256" key="6">
    <source>
        <dbReference type="SAM" id="MobiDB-lite"/>
    </source>
</evidence>
<dbReference type="GO" id="GO:0034475">
    <property type="term" value="P:U4 snRNA 3'-end processing"/>
    <property type="evidence" value="ECO:0007669"/>
    <property type="project" value="TreeGrafter"/>
</dbReference>